<dbReference type="InterPro" id="IPR051202">
    <property type="entry name" value="Peptidase_C40"/>
</dbReference>
<sequence>MFFKTRGQKVSHVGIYLGEDKFVHAPRTGKAITMTKLEGYWKRKLVGFGGCEQKCGVL</sequence>
<evidence type="ECO:0000256" key="1">
    <source>
        <dbReference type="ARBA" id="ARBA00007074"/>
    </source>
</evidence>
<keyword evidence="2" id="KW-0645">Protease</keyword>
<dbReference type="AlphaFoldDB" id="A0AA95HH82"/>
<dbReference type="Pfam" id="PF00877">
    <property type="entry name" value="NLPC_P60"/>
    <property type="match status" value="1"/>
</dbReference>
<dbReference type="GO" id="GO:0008234">
    <property type="term" value="F:cysteine-type peptidase activity"/>
    <property type="evidence" value="ECO:0007669"/>
    <property type="project" value="UniProtKB-KW"/>
</dbReference>
<gene>
    <name evidence="6" type="ORF">QJT81_04610</name>
</gene>
<reference evidence="6" key="2">
    <citation type="submission" date="2023-04" db="EMBL/GenBank/DDBJ databases">
        <authorList>
            <person name="Beletskiy A.V."/>
            <person name="Mardanov A.V."/>
            <person name="Ravin N.V."/>
        </authorList>
    </citation>
    <scope>NUCLEOTIDE SEQUENCE</scope>
    <source>
        <strain evidence="6">GKL-02</strain>
    </source>
</reference>
<dbReference type="InterPro" id="IPR000064">
    <property type="entry name" value="NLP_P60_dom"/>
</dbReference>
<dbReference type="InterPro" id="IPR038765">
    <property type="entry name" value="Papain-like_cys_pep_sf"/>
</dbReference>
<evidence type="ECO:0000259" key="5">
    <source>
        <dbReference type="Pfam" id="PF00877"/>
    </source>
</evidence>
<dbReference type="Proteomes" id="UP001301326">
    <property type="component" value="Chromosome"/>
</dbReference>
<dbReference type="GO" id="GO:0006508">
    <property type="term" value="P:proteolysis"/>
    <property type="evidence" value="ECO:0007669"/>
    <property type="project" value="UniProtKB-KW"/>
</dbReference>
<dbReference type="KEGG" id="tput:QJT81_04610"/>
<feature type="domain" description="NlpC/P60" evidence="5">
    <location>
        <begin position="2"/>
        <end position="48"/>
    </location>
</feature>
<organism evidence="6">
    <name type="scientific">Candidatus Thiothrix putei</name>
    <dbReference type="NCBI Taxonomy" id="3080811"/>
    <lineage>
        <taxon>Bacteria</taxon>
        <taxon>Pseudomonadati</taxon>
        <taxon>Pseudomonadota</taxon>
        <taxon>Gammaproteobacteria</taxon>
        <taxon>Thiotrichales</taxon>
        <taxon>Thiotrichaceae</taxon>
        <taxon>Thiothrix</taxon>
    </lineage>
</organism>
<proteinExistence type="inferred from homology"/>
<keyword evidence="3" id="KW-0378">Hydrolase</keyword>
<dbReference type="EMBL" id="CP124756">
    <property type="protein sequence ID" value="WGZ95273.1"/>
    <property type="molecule type" value="Genomic_DNA"/>
</dbReference>
<evidence type="ECO:0000256" key="2">
    <source>
        <dbReference type="ARBA" id="ARBA00022670"/>
    </source>
</evidence>
<name>A0AA95HH82_9GAMM</name>
<evidence type="ECO:0000313" key="6">
    <source>
        <dbReference type="EMBL" id="WGZ95273.1"/>
    </source>
</evidence>
<evidence type="ECO:0000256" key="4">
    <source>
        <dbReference type="ARBA" id="ARBA00022807"/>
    </source>
</evidence>
<keyword evidence="4" id="KW-0788">Thiol protease</keyword>
<protein>
    <submittedName>
        <fullName evidence="6">NlpC/P60 family protein</fullName>
    </submittedName>
</protein>
<dbReference type="PANTHER" id="PTHR47053">
    <property type="entry name" value="MUREIN DD-ENDOPEPTIDASE MEPH-RELATED"/>
    <property type="match status" value="1"/>
</dbReference>
<comment type="similarity">
    <text evidence="1">Belongs to the peptidase C40 family.</text>
</comment>
<dbReference type="PANTHER" id="PTHR47053:SF1">
    <property type="entry name" value="MUREIN DD-ENDOPEPTIDASE MEPH-RELATED"/>
    <property type="match status" value="1"/>
</dbReference>
<accession>A0AA95HH82</accession>
<evidence type="ECO:0000256" key="3">
    <source>
        <dbReference type="ARBA" id="ARBA00022801"/>
    </source>
</evidence>
<reference evidence="6" key="1">
    <citation type="journal article" date="2023" name="Int. J. Mol. Sci.">
        <title>Metagenomics Revealed a New Genus 'Candidatus Thiocaldithrix dubininis' gen. nov., sp. nov. and a New Species 'Candidatus Thiothrix putei' sp. nov. in the Family Thiotrichaceae, Some Members of Which Have Traits of Both Na+- and H+-Motive Energetics.</title>
        <authorList>
            <person name="Ravin N.V."/>
            <person name="Muntyan M.S."/>
            <person name="Smolyakov D.D."/>
            <person name="Rudenko T.S."/>
            <person name="Beletsky A.V."/>
            <person name="Mardanov A.V."/>
            <person name="Grabovich M.Y."/>
        </authorList>
    </citation>
    <scope>NUCLEOTIDE SEQUENCE</scope>
    <source>
        <strain evidence="6">GKL-02</strain>
    </source>
</reference>
<dbReference type="Gene3D" id="3.90.1720.10">
    <property type="entry name" value="endopeptidase domain like (from Nostoc punctiforme)"/>
    <property type="match status" value="1"/>
</dbReference>
<dbReference type="SUPFAM" id="SSF54001">
    <property type="entry name" value="Cysteine proteinases"/>
    <property type="match status" value="1"/>
</dbReference>